<name>M3BGP2_STREZ</name>
<organism evidence="1 2">
    <name type="scientific">Streptomyces gancidicus BKS 13-15</name>
    <dbReference type="NCBI Taxonomy" id="1284664"/>
    <lineage>
        <taxon>Bacteria</taxon>
        <taxon>Bacillati</taxon>
        <taxon>Actinomycetota</taxon>
        <taxon>Actinomycetes</taxon>
        <taxon>Kitasatosporales</taxon>
        <taxon>Streptomycetaceae</taxon>
        <taxon>Streptomyces</taxon>
        <taxon>Streptomyces pseudogriseolus group</taxon>
    </lineage>
</organism>
<reference evidence="1 2" key="1">
    <citation type="journal article" date="2013" name="Genome Announc.">
        <title>Draft Genome Sequence of Streptomyces gancidicus Strain BKS 13-15.</title>
        <authorList>
            <person name="Kumar S."/>
            <person name="Kaur N."/>
            <person name="Singh N.K."/>
            <person name="Raghava G.P."/>
            <person name="Mayilraj S."/>
        </authorList>
    </citation>
    <scope>NUCLEOTIDE SEQUENCE [LARGE SCALE GENOMIC DNA]</scope>
    <source>
        <strain evidence="1 2">BKS 13-15</strain>
    </source>
</reference>
<evidence type="ECO:0000313" key="1">
    <source>
        <dbReference type="EMBL" id="EMF22934.1"/>
    </source>
</evidence>
<dbReference type="EMBL" id="AOHP01000154">
    <property type="protein sequence ID" value="EMF22934.1"/>
    <property type="molecule type" value="Genomic_DNA"/>
</dbReference>
<protein>
    <submittedName>
        <fullName evidence="1">Uncharacterized protein</fullName>
    </submittedName>
</protein>
<comment type="caution">
    <text evidence="1">The sequence shown here is derived from an EMBL/GenBank/DDBJ whole genome shotgun (WGS) entry which is preliminary data.</text>
</comment>
<dbReference type="AlphaFoldDB" id="M3BGP2"/>
<evidence type="ECO:0000313" key="2">
    <source>
        <dbReference type="Proteomes" id="UP000011732"/>
    </source>
</evidence>
<dbReference type="Proteomes" id="UP000011732">
    <property type="component" value="Unassembled WGS sequence"/>
</dbReference>
<gene>
    <name evidence="1" type="ORF">H114_30035</name>
</gene>
<accession>M3BGP2</accession>
<keyword evidence="2" id="KW-1185">Reference proteome</keyword>
<sequence length="108" mass="11714">MPSWQYAAMPEYTISTQSGRDWPDMPAGDLSSYLLPKSLQCKIVDDSEGLVFRAGKATVSVYWELAGTWYIDIEGSESSGSADLIAAEIAQQLGVATGEQAVQYKVTD</sequence>
<proteinExistence type="predicted"/>